<reference evidence="1 2" key="1">
    <citation type="submission" date="2016-02" db="EMBL/GenBank/DDBJ databases">
        <title>Band-tailed pigeon sequencing and assembly.</title>
        <authorList>
            <person name="Soares A.E."/>
            <person name="Novak B.J."/>
            <person name="Rice E.S."/>
            <person name="O'Connell B."/>
            <person name="Chang D."/>
            <person name="Weber S."/>
            <person name="Shapiro B."/>
        </authorList>
    </citation>
    <scope>NUCLEOTIDE SEQUENCE [LARGE SCALE GENOMIC DNA]</scope>
    <source>
        <strain evidence="1">BTP2013</strain>
        <tissue evidence="1">Blood</tissue>
    </source>
</reference>
<evidence type="ECO:0000313" key="1">
    <source>
        <dbReference type="EMBL" id="OPJ77187.1"/>
    </source>
</evidence>
<protein>
    <submittedName>
        <fullName evidence="1">Uncharacterized protein</fullName>
    </submittedName>
</protein>
<gene>
    <name evidence="1" type="ORF">AV530_007573</name>
</gene>
<keyword evidence="2" id="KW-1185">Reference proteome</keyword>
<evidence type="ECO:0000313" key="2">
    <source>
        <dbReference type="Proteomes" id="UP000190648"/>
    </source>
</evidence>
<accession>A0A1V4JZY0</accession>
<dbReference type="EMBL" id="LSYS01005497">
    <property type="protein sequence ID" value="OPJ77187.1"/>
    <property type="molecule type" value="Genomic_DNA"/>
</dbReference>
<name>A0A1V4JZY0_PATFA</name>
<dbReference type="Proteomes" id="UP000190648">
    <property type="component" value="Unassembled WGS sequence"/>
</dbReference>
<proteinExistence type="predicted"/>
<dbReference type="AlphaFoldDB" id="A0A1V4JZY0"/>
<comment type="caution">
    <text evidence="1">The sequence shown here is derived from an EMBL/GenBank/DDBJ whole genome shotgun (WGS) entry which is preliminary data.</text>
</comment>
<sequence>MLNIFEVEILSYTSRTRKEDCSSFFEIQEEASEISEHDDGINTSRYFQEHGVAAGSLKCLTMNLSCSEVAVGQCSALRPGQQDSL</sequence>
<organism evidence="1 2">
    <name type="scientific">Patagioenas fasciata monilis</name>
    <dbReference type="NCBI Taxonomy" id="372326"/>
    <lineage>
        <taxon>Eukaryota</taxon>
        <taxon>Metazoa</taxon>
        <taxon>Chordata</taxon>
        <taxon>Craniata</taxon>
        <taxon>Vertebrata</taxon>
        <taxon>Euteleostomi</taxon>
        <taxon>Archelosauria</taxon>
        <taxon>Archosauria</taxon>
        <taxon>Dinosauria</taxon>
        <taxon>Saurischia</taxon>
        <taxon>Theropoda</taxon>
        <taxon>Coelurosauria</taxon>
        <taxon>Aves</taxon>
        <taxon>Neognathae</taxon>
        <taxon>Neoaves</taxon>
        <taxon>Columbimorphae</taxon>
        <taxon>Columbiformes</taxon>
        <taxon>Columbidae</taxon>
        <taxon>Patagioenas</taxon>
    </lineage>
</organism>